<dbReference type="OrthoDB" id="4989419at2"/>
<feature type="transmembrane region" description="Helical" evidence="5">
    <location>
        <begin position="166"/>
        <end position="187"/>
    </location>
</feature>
<proteinExistence type="predicted"/>
<accession>A0A386Z4W8</accession>
<dbReference type="InterPro" id="IPR049453">
    <property type="entry name" value="Memb_transporter_dom"/>
</dbReference>
<evidence type="ECO:0000256" key="5">
    <source>
        <dbReference type="SAM" id="Phobius"/>
    </source>
</evidence>
<feature type="transmembrane region" description="Helical" evidence="5">
    <location>
        <begin position="315"/>
        <end position="333"/>
    </location>
</feature>
<evidence type="ECO:0000313" key="7">
    <source>
        <dbReference type="EMBL" id="AYF72690.1"/>
    </source>
</evidence>
<feature type="transmembrane region" description="Helical" evidence="5">
    <location>
        <begin position="86"/>
        <end position="109"/>
    </location>
</feature>
<feature type="transmembrane region" description="Helical" evidence="5">
    <location>
        <begin position="115"/>
        <end position="136"/>
    </location>
</feature>
<keyword evidence="8" id="KW-1185">Reference proteome</keyword>
<sequence length="446" mass="46269">MFQWGVSSEPAHHHPLPALTRLRSLLFARPALWSRAESGLKSAAAFGIPAALAVAAGHPHEALFATFGAFAVLYGDGRPIRVRTSLVAIAGAALLLATWLGAATGHAVLGRAHAPLVMAALLTAVAALAAWVVTALRSGPPGALFFVLVCSAALAAAHGGAPVGRIVEFACYGVVSALAVTAASVLADRLRGAGWERPAVPSVAYRLRRGLSPHSHALTTTARVVTACGVAGGIGVAIGSLRPYWAIIAAVVILANGPDRVRGHARAIHRFAGTAVGLVLFAGLYALNPSGYMLVALLAALMFAIELFIVGNYAVAVLFITPTALLTGGAGAAHGSTALMMRDRFIETIIGVTVAAVCLNIVARRAHRRGLWWTAERVRATAARLESAGADSARDLADSLNFELTGHLNAGMDCAHNDSAWVRDHWDEHMALVGRGRDLVAATATR</sequence>
<reference evidence="7 8" key="1">
    <citation type="submission" date="2018-09" db="EMBL/GenBank/DDBJ databases">
        <title>Nocardia yunnanensis sp. nov., an actinomycete isolated from a soil sample.</title>
        <authorList>
            <person name="Zhang J."/>
        </authorList>
    </citation>
    <scope>NUCLEOTIDE SEQUENCE [LARGE SCALE GENOMIC DNA]</scope>
    <source>
        <strain evidence="7 8">CFHS0054</strain>
    </source>
</reference>
<keyword evidence="2 5" id="KW-0812">Transmembrane</keyword>
<gene>
    <name evidence="7" type="ORF">D7D52_00985</name>
</gene>
<dbReference type="KEGG" id="nyu:D7D52_00985"/>
<dbReference type="Pfam" id="PF13515">
    <property type="entry name" value="FUSC_2"/>
    <property type="match status" value="1"/>
</dbReference>
<dbReference type="Proteomes" id="UP000267164">
    <property type="component" value="Chromosome"/>
</dbReference>
<feature type="domain" description="Integral membrane bound transporter" evidence="6">
    <location>
        <begin position="231"/>
        <end position="358"/>
    </location>
</feature>
<evidence type="ECO:0000256" key="2">
    <source>
        <dbReference type="ARBA" id="ARBA00022692"/>
    </source>
</evidence>
<dbReference type="GO" id="GO:0016020">
    <property type="term" value="C:membrane"/>
    <property type="evidence" value="ECO:0007669"/>
    <property type="project" value="UniProtKB-SubCell"/>
</dbReference>
<feature type="transmembrane region" description="Helical" evidence="5">
    <location>
        <begin position="43"/>
        <end position="74"/>
    </location>
</feature>
<organism evidence="7 8">
    <name type="scientific">Nocardia yunnanensis</name>
    <dbReference type="NCBI Taxonomy" id="2382165"/>
    <lineage>
        <taxon>Bacteria</taxon>
        <taxon>Bacillati</taxon>
        <taxon>Actinomycetota</taxon>
        <taxon>Actinomycetes</taxon>
        <taxon>Mycobacteriales</taxon>
        <taxon>Nocardiaceae</taxon>
        <taxon>Nocardia</taxon>
    </lineage>
</organism>
<keyword evidence="3 5" id="KW-1133">Transmembrane helix</keyword>
<feature type="transmembrane region" description="Helical" evidence="5">
    <location>
        <begin position="345"/>
        <end position="363"/>
    </location>
</feature>
<keyword evidence="4 5" id="KW-0472">Membrane</keyword>
<protein>
    <submittedName>
        <fullName evidence="7">FUSC family protein</fullName>
    </submittedName>
</protein>
<feature type="transmembrane region" description="Helical" evidence="5">
    <location>
        <begin position="244"/>
        <end position="261"/>
    </location>
</feature>
<dbReference type="EMBL" id="CP032568">
    <property type="protein sequence ID" value="AYF72690.1"/>
    <property type="molecule type" value="Genomic_DNA"/>
</dbReference>
<name>A0A386Z4W8_9NOCA</name>
<evidence type="ECO:0000259" key="6">
    <source>
        <dbReference type="Pfam" id="PF13515"/>
    </source>
</evidence>
<evidence type="ECO:0000256" key="3">
    <source>
        <dbReference type="ARBA" id="ARBA00022989"/>
    </source>
</evidence>
<feature type="transmembrane region" description="Helical" evidence="5">
    <location>
        <begin position="143"/>
        <end position="160"/>
    </location>
</feature>
<evidence type="ECO:0000313" key="8">
    <source>
        <dbReference type="Proteomes" id="UP000267164"/>
    </source>
</evidence>
<evidence type="ECO:0000256" key="1">
    <source>
        <dbReference type="ARBA" id="ARBA00004141"/>
    </source>
</evidence>
<evidence type="ECO:0000256" key="4">
    <source>
        <dbReference type="ARBA" id="ARBA00023136"/>
    </source>
</evidence>
<comment type="subcellular location">
    <subcellularLocation>
        <location evidence="1">Membrane</location>
        <topology evidence="1">Multi-pass membrane protein</topology>
    </subcellularLocation>
</comment>
<dbReference type="AlphaFoldDB" id="A0A386Z4W8"/>